<feature type="active site" description="Charge relay system" evidence="6">
    <location>
        <position position="156"/>
    </location>
</feature>
<feature type="active site" description="Charge relay system" evidence="6">
    <location>
        <position position="341"/>
    </location>
</feature>
<evidence type="ECO:0000313" key="10">
    <source>
        <dbReference type="Proteomes" id="UP000178815"/>
    </source>
</evidence>
<dbReference type="PRINTS" id="PR00723">
    <property type="entry name" value="SUBTILISIN"/>
</dbReference>
<accession>A0A1F6CHQ0</accession>
<dbReference type="PROSITE" id="PS00136">
    <property type="entry name" value="SUBTILASE_ASP"/>
    <property type="match status" value="1"/>
</dbReference>
<protein>
    <recommendedName>
        <fullName evidence="8">Peptidase S8/S53 domain-containing protein</fullName>
    </recommendedName>
</protein>
<gene>
    <name evidence="9" type="ORF">A2678_03310</name>
</gene>
<evidence type="ECO:0000256" key="5">
    <source>
        <dbReference type="ARBA" id="ARBA00022825"/>
    </source>
</evidence>
<dbReference type="SMR" id="A0A1F6CHQ0"/>
<dbReference type="GO" id="GO:0004252">
    <property type="term" value="F:serine-type endopeptidase activity"/>
    <property type="evidence" value="ECO:0007669"/>
    <property type="project" value="UniProtKB-UniRule"/>
</dbReference>
<evidence type="ECO:0000256" key="1">
    <source>
        <dbReference type="ARBA" id="ARBA00011073"/>
    </source>
</evidence>
<dbReference type="PANTHER" id="PTHR43806:SF11">
    <property type="entry name" value="CEREVISIN-RELATED"/>
    <property type="match status" value="1"/>
</dbReference>
<dbReference type="InterPro" id="IPR023827">
    <property type="entry name" value="Peptidase_S8_Asp-AS"/>
</dbReference>
<evidence type="ECO:0000256" key="6">
    <source>
        <dbReference type="PROSITE-ProRule" id="PRU01240"/>
    </source>
</evidence>
<evidence type="ECO:0000256" key="7">
    <source>
        <dbReference type="RuleBase" id="RU003355"/>
    </source>
</evidence>
<reference evidence="9 10" key="1">
    <citation type="journal article" date="2016" name="Nat. Commun.">
        <title>Thousands of microbial genomes shed light on interconnected biogeochemical processes in an aquifer system.</title>
        <authorList>
            <person name="Anantharaman K."/>
            <person name="Brown C.T."/>
            <person name="Hug L.A."/>
            <person name="Sharon I."/>
            <person name="Castelle C.J."/>
            <person name="Probst A.J."/>
            <person name="Thomas B.C."/>
            <person name="Singh A."/>
            <person name="Wilkins M.J."/>
            <person name="Karaoz U."/>
            <person name="Brodie E.L."/>
            <person name="Williams K.H."/>
            <person name="Hubbard S.S."/>
            <person name="Banfield J.F."/>
        </authorList>
    </citation>
    <scope>NUCLEOTIDE SEQUENCE [LARGE SCALE GENOMIC DNA]</scope>
</reference>
<sequence length="408" mass="42129">MTHMNYRTIVGLAVAMGLMTGVGLPVVAGGAVQKDLSSDRKIVVFNDDVSLSERDAALGDLVQNRIKRLTRALSADVLEGVDAGRLRELSQNPSVKRIDDDVTVYALERVERLARGGTQVNAAAAQVLPWGVDRIDAELVWPTGNSADPIKVGVIDTGISLSHPDLAANIKGTYNAIKPRRSANDDNGHGSHVAGIIAALDNGVGVVGGAKQANLYAIKVLNSSGSGYLSDIIEGIDVAIANNLNVINMSLGTTADVQSFHDAVIRANNAGITIVAAAGNNGGAVNYPGAYAEVIGVSATDSTNIIASWSSRGPQVDLAAPGVSIYSNYKGTGYATLSGTSMASPHVAAAAALLMNRAIRSEEDENANGKWDPSEVRARLQATATDLGAAGADSFYGAGLVNVFAAVQ</sequence>
<dbReference type="PANTHER" id="PTHR43806">
    <property type="entry name" value="PEPTIDASE S8"/>
    <property type="match status" value="1"/>
</dbReference>
<dbReference type="Gene3D" id="3.40.50.200">
    <property type="entry name" value="Peptidase S8/S53 domain"/>
    <property type="match status" value="1"/>
</dbReference>
<keyword evidence="4 6" id="KW-0378">Hydrolase</keyword>
<dbReference type="InterPro" id="IPR036852">
    <property type="entry name" value="Peptidase_S8/S53_dom_sf"/>
</dbReference>
<dbReference type="InterPro" id="IPR022398">
    <property type="entry name" value="Peptidase_S8_His-AS"/>
</dbReference>
<dbReference type="GO" id="GO:0046872">
    <property type="term" value="F:metal ion binding"/>
    <property type="evidence" value="ECO:0007669"/>
    <property type="project" value="UniProtKB-KW"/>
</dbReference>
<dbReference type="InterPro" id="IPR000209">
    <property type="entry name" value="Peptidase_S8/S53_dom"/>
</dbReference>
<dbReference type="Proteomes" id="UP000178815">
    <property type="component" value="Unassembled WGS sequence"/>
</dbReference>
<comment type="caution">
    <text evidence="9">The sequence shown here is derived from an EMBL/GenBank/DDBJ whole genome shotgun (WGS) entry which is preliminary data.</text>
</comment>
<dbReference type="PROSITE" id="PS51892">
    <property type="entry name" value="SUBTILASE"/>
    <property type="match status" value="1"/>
</dbReference>
<dbReference type="InterPro" id="IPR023828">
    <property type="entry name" value="Peptidase_S8_Ser-AS"/>
</dbReference>
<proteinExistence type="inferred from homology"/>
<evidence type="ECO:0000256" key="2">
    <source>
        <dbReference type="ARBA" id="ARBA00022670"/>
    </source>
</evidence>
<name>A0A1F6CHQ0_9BACT</name>
<keyword evidence="5 6" id="KW-0720">Serine protease</keyword>
<dbReference type="InterPro" id="IPR034202">
    <property type="entry name" value="Subtilisin_Carlsberg-like"/>
</dbReference>
<dbReference type="STRING" id="1798481.A2678_03310"/>
<dbReference type="CDD" id="cd07477">
    <property type="entry name" value="Peptidases_S8_Subtilisin_subset"/>
    <property type="match status" value="1"/>
</dbReference>
<evidence type="ECO:0000259" key="8">
    <source>
        <dbReference type="Pfam" id="PF00082"/>
    </source>
</evidence>
<dbReference type="InterPro" id="IPR015500">
    <property type="entry name" value="Peptidase_S8_subtilisin-rel"/>
</dbReference>
<dbReference type="EMBL" id="MFKU01000011">
    <property type="protein sequence ID" value="OGG48501.1"/>
    <property type="molecule type" value="Genomic_DNA"/>
</dbReference>
<dbReference type="Pfam" id="PF00082">
    <property type="entry name" value="Peptidase_S8"/>
    <property type="match status" value="1"/>
</dbReference>
<evidence type="ECO:0000256" key="4">
    <source>
        <dbReference type="ARBA" id="ARBA00022801"/>
    </source>
</evidence>
<evidence type="ECO:0000256" key="3">
    <source>
        <dbReference type="ARBA" id="ARBA00022723"/>
    </source>
</evidence>
<keyword evidence="3" id="KW-0479">Metal-binding</keyword>
<dbReference type="GO" id="GO:0006508">
    <property type="term" value="P:proteolysis"/>
    <property type="evidence" value="ECO:0007669"/>
    <property type="project" value="UniProtKB-KW"/>
</dbReference>
<feature type="active site" description="Charge relay system" evidence="6">
    <location>
        <position position="189"/>
    </location>
</feature>
<dbReference type="SUPFAM" id="SSF52743">
    <property type="entry name" value="Subtilisin-like"/>
    <property type="match status" value="1"/>
</dbReference>
<dbReference type="PROSITE" id="PS00137">
    <property type="entry name" value="SUBTILASE_HIS"/>
    <property type="match status" value="1"/>
</dbReference>
<organism evidence="9 10">
    <name type="scientific">Candidatus Kaiserbacteria bacterium RIFCSPHIGHO2_01_FULL_53_31</name>
    <dbReference type="NCBI Taxonomy" id="1798481"/>
    <lineage>
        <taxon>Bacteria</taxon>
        <taxon>Candidatus Kaiseribacteriota</taxon>
    </lineage>
</organism>
<dbReference type="PROSITE" id="PS00138">
    <property type="entry name" value="SUBTILASE_SER"/>
    <property type="match status" value="1"/>
</dbReference>
<keyword evidence="2 6" id="KW-0645">Protease</keyword>
<dbReference type="AlphaFoldDB" id="A0A1F6CHQ0"/>
<feature type="domain" description="Peptidase S8/S53" evidence="8">
    <location>
        <begin position="150"/>
        <end position="399"/>
    </location>
</feature>
<evidence type="ECO:0000313" key="9">
    <source>
        <dbReference type="EMBL" id="OGG48501.1"/>
    </source>
</evidence>
<dbReference type="InterPro" id="IPR050131">
    <property type="entry name" value="Peptidase_S8_subtilisin-like"/>
</dbReference>
<comment type="similarity">
    <text evidence="1 6 7">Belongs to the peptidase S8 family.</text>
</comment>